<protein>
    <submittedName>
        <fullName evidence="3">DUF2169 domain-containing protein</fullName>
    </submittedName>
</protein>
<keyword evidence="4" id="KW-1185">Reference proteome</keyword>
<dbReference type="InterPro" id="IPR018683">
    <property type="entry name" value="DUF2169"/>
</dbReference>
<keyword evidence="1" id="KW-0175">Coiled coil</keyword>
<accession>A0A5Q0BN86</accession>
<dbReference type="RefSeq" id="WP_153249552.1">
    <property type="nucleotide sequence ID" value="NZ_CP044205.1"/>
</dbReference>
<dbReference type="Proteomes" id="UP000325755">
    <property type="component" value="Chromosome"/>
</dbReference>
<feature type="coiled-coil region" evidence="1">
    <location>
        <begin position="464"/>
        <end position="596"/>
    </location>
</feature>
<sequence>MKVIKEFTHPLFMRPLGLKGNLFLSVAVGCFFDLERPEQIGTEIDMWKLAAETLGKDASLDEGNPKPVGEFLACGRCWSATGAPIASSEVSVRVGNVAKNLYVFGDREWLPAGSETPLSMSQPKPFVSMPLSSERAFGGESYVMNPYGQGLQPTAPFDYWPLPNIETGAFVQSTSDRPEPAGYGMLDFMDPRRYRNMGTYDQRWLENRWPHYPDDFDPCYFNCAAPDQRLDQGYFFPGDEIRVYHMHPGEALLLSHLPLVRQRAFIRQQQGEHLMFVEAALQIDTVWLWPEQLRGLTLARGVFPIADDDADDVELIFTVTESALAAPRSLDKWEQELSERLQRTVPYDLSPLIPGLDEELNASAEKLKAIPDKLRQLKEEIDFDRPSAVSETTAESLLKENLETQAEIDALMQAPAFGTAEQIALHRKILRSRIELSQALREAEAIKSEPTAIMPLADSIVAENKEMEKTLAGIHDQIAGLKQQNPAAYQKALQKLDETKAEMARQAAENPLKGSTVEISATSELPVRPSERLADILNNLQEQKDDLLRQIEKTLDQTESVAATGGSPLKQKLADIEEYMLEVEASRKNIVQANIDKNAMLDQFIEMTDSMTKNLSSNK</sequence>
<dbReference type="PROSITE" id="PS51257">
    <property type="entry name" value="PROKAR_LIPOPROTEIN"/>
    <property type="match status" value="1"/>
</dbReference>
<gene>
    <name evidence="3" type="ORF">F6R98_13830</name>
</gene>
<name>A0A5Q0BN86_9GAMM</name>
<dbReference type="InParanoid" id="A0A5Q0BN86"/>
<dbReference type="EMBL" id="CP044205">
    <property type="protein sequence ID" value="QFY43567.1"/>
    <property type="molecule type" value="Genomic_DNA"/>
</dbReference>
<evidence type="ECO:0000313" key="3">
    <source>
        <dbReference type="EMBL" id="QFY43567.1"/>
    </source>
</evidence>
<evidence type="ECO:0000313" key="4">
    <source>
        <dbReference type="Proteomes" id="UP000325755"/>
    </source>
</evidence>
<feature type="domain" description="DUF2169" evidence="2">
    <location>
        <begin position="23"/>
        <end position="295"/>
    </location>
</feature>
<evidence type="ECO:0000256" key="1">
    <source>
        <dbReference type="SAM" id="Coils"/>
    </source>
</evidence>
<dbReference type="Pfam" id="PF09937">
    <property type="entry name" value="DUF2169"/>
    <property type="match status" value="1"/>
</dbReference>
<dbReference type="KEGG" id="mmob:F6R98_13830"/>
<evidence type="ECO:0000259" key="2">
    <source>
        <dbReference type="Pfam" id="PF09937"/>
    </source>
</evidence>
<dbReference type="AlphaFoldDB" id="A0A5Q0BN86"/>
<dbReference type="OrthoDB" id="237820at2"/>
<proteinExistence type="predicted"/>
<organism evidence="3 4">
    <name type="scientific">Candidatus Methylospira mobilis</name>
    <dbReference type="NCBI Taxonomy" id="1808979"/>
    <lineage>
        <taxon>Bacteria</taxon>
        <taxon>Pseudomonadati</taxon>
        <taxon>Pseudomonadota</taxon>
        <taxon>Gammaproteobacteria</taxon>
        <taxon>Methylococcales</taxon>
        <taxon>Methylococcaceae</taxon>
        <taxon>Candidatus Methylospira</taxon>
    </lineage>
</organism>
<reference evidence="3 4" key="1">
    <citation type="submission" date="2019-09" db="EMBL/GenBank/DDBJ databases">
        <title>Ecophysiology of the spiral-shaped methanotroph Methylospira mobilis as revealed by the complete genome sequence.</title>
        <authorList>
            <person name="Oshkin I.Y."/>
            <person name="Dedysh S.N."/>
            <person name="Miroshnikov K."/>
            <person name="Danilova O.V."/>
            <person name="Hakobyan A."/>
            <person name="Liesack W."/>
        </authorList>
    </citation>
    <scope>NUCLEOTIDE SEQUENCE [LARGE SCALE GENOMIC DNA]</scope>
    <source>
        <strain evidence="3 4">Shm1</strain>
    </source>
</reference>